<dbReference type="GO" id="GO:0004556">
    <property type="term" value="F:alpha-amylase activity"/>
    <property type="evidence" value="ECO:0007669"/>
    <property type="project" value="UniProtKB-EC"/>
</dbReference>
<name>A0A5C4M7N6_9PSEU</name>
<evidence type="ECO:0000256" key="4">
    <source>
        <dbReference type="ARBA" id="ARBA00022525"/>
    </source>
</evidence>
<sequence length="255" mass="25802">MPAQNRRGLEVSGRVYDAGGTAIAGAAVTLVDAAGRQTGRVASDEGGHFRFLAPGAGTYVLITSASAHQPDAATVAVAGSPVRLEITLRGAGGLSGVIRAATTGVPIMNAAVTLTDPRGDVVDSRLSGPGGDYAFTSLPPGTYVLAVNASGYRPTALAVTSADTGTAQQDVELADGAVIRGTVRVPDGPRPVVTVALLGEGGHVVRTTVADESGHYAFGDLEPGTYTVVATSYAPNRAVVRVDDGAWTRHDVQLA</sequence>
<comment type="catalytic activity">
    <reaction evidence="1">
        <text>Endohydrolysis of (1-&gt;4)-alpha-D-glucosidic linkages in polysaccharides containing three or more (1-&gt;4)-alpha-linked D-glucose units.</text>
        <dbReference type="EC" id="3.2.1.1"/>
    </reaction>
</comment>
<dbReference type="PANTHER" id="PTHR36108:SF13">
    <property type="entry name" value="COLOSSIN-B-RELATED"/>
    <property type="match status" value="1"/>
</dbReference>
<comment type="caution">
    <text evidence="7">The sequence shown here is derived from an EMBL/GenBank/DDBJ whole genome shotgun (WGS) entry which is preliminary data.</text>
</comment>
<evidence type="ECO:0000256" key="2">
    <source>
        <dbReference type="ARBA" id="ARBA00007257"/>
    </source>
</evidence>
<dbReference type="SUPFAM" id="SSF49452">
    <property type="entry name" value="Starch-binding domain-like"/>
    <property type="match status" value="1"/>
</dbReference>
<accession>A0A5C4M7N6</accession>
<dbReference type="EC" id="3.2.1.1" evidence="3"/>
<evidence type="ECO:0000256" key="1">
    <source>
        <dbReference type="ARBA" id="ARBA00000548"/>
    </source>
</evidence>
<evidence type="ECO:0000313" key="7">
    <source>
        <dbReference type="EMBL" id="TNC27063.1"/>
    </source>
</evidence>
<dbReference type="PANTHER" id="PTHR36108">
    <property type="entry name" value="COLOSSIN-B-RELATED"/>
    <property type="match status" value="1"/>
</dbReference>
<evidence type="ECO:0000256" key="5">
    <source>
        <dbReference type="ARBA" id="ARBA00022729"/>
    </source>
</evidence>
<keyword evidence="4" id="KW-0964">Secreted</keyword>
<dbReference type="AlphaFoldDB" id="A0A5C4M7N6"/>
<dbReference type="Gene3D" id="2.60.40.10">
    <property type="entry name" value="Immunoglobulins"/>
    <property type="match status" value="1"/>
</dbReference>
<reference evidence="7 8" key="1">
    <citation type="submission" date="2019-06" db="EMBL/GenBank/DDBJ databases">
        <title>Amycolatopsis alkalitolerans sp. nov., isolated from Gastrodia elata Blume.</title>
        <authorList>
            <person name="Narsing Rao M.P."/>
            <person name="Li W.J."/>
        </authorList>
    </citation>
    <scope>NUCLEOTIDE SEQUENCE [LARGE SCALE GENOMIC DNA]</scope>
    <source>
        <strain evidence="7 8">SYSUP0005</strain>
    </source>
</reference>
<dbReference type="GO" id="GO:0030246">
    <property type="term" value="F:carbohydrate binding"/>
    <property type="evidence" value="ECO:0007669"/>
    <property type="project" value="InterPro"/>
</dbReference>
<dbReference type="Pfam" id="PF13620">
    <property type="entry name" value="CarboxypepD_reg"/>
    <property type="match status" value="3"/>
</dbReference>
<dbReference type="GO" id="GO:0005975">
    <property type="term" value="P:carbohydrate metabolic process"/>
    <property type="evidence" value="ECO:0007669"/>
    <property type="project" value="UniProtKB-ARBA"/>
</dbReference>
<evidence type="ECO:0000256" key="3">
    <source>
        <dbReference type="ARBA" id="ARBA00012595"/>
    </source>
</evidence>
<evidence type="ECO:0000256" key="6">
    <source>
        <dbReference type="ARBA" id="ARBA00030238"/>
    </source>
</evidence>
<organism evidence="7 8">
    <name type="scientific">Amycolatopsis alkalitolerans</name>
    <dbReference type="NCBI Taxonomy" id="2547244"/>
    <lineage>
        <taxon>Bacteria</taxon>
        <taxon>Bacillati</taxon>
        <taxon>Actinomycetota</taxon>
        <taxon>Actinomycetes</taxon>
        <taxon>Pseudonocardiales</taxon>
        <taxon>Pseudonocardiaceae</taxon>
        <taxon>Amycolatopsis</taxon>
    </lineage>
</organism>
<comment type="similarity">
    <text evidence="2">Belongs to the serine-aspartate repeat-containing protein (SDr) family.</text>
</comment>
<proteinExistence type="inferred from homology"/>
<evidence type="ECO:0000313" key="8">
    <source>
        <dbReference type="Proteomes" id="UP000305546"/>
    </source>
</evidence>
<dbReference type="OrthoDB" id="7375466at2"/>
<dbReference type="Gene3D" id="2.60.40.1120">
    <property type="entry name" value="Carboxypeptidase-like, regulatory domain"/>
    <property type="match status" value="2"/>
</dbReference>
<keyword evidence="5" id="KW-0732">Signal</keyword>
<dbReference type="InterPro" id="IPR013783">
    <property type="entry name" value="Ig-like_fold"/>
</dbReference>
<dbReference type="SUPFAM" id="SSF49464">
    <property type="entry name" value="Carboxypeptidase regulatory domain-like"/>
    <property type="match status" value="2"/>
</dbReference>
<dbReference type="Proteomes" id="UP000305546">
    <property type="component" value="Unassembled WGS sequence"/>
</dbReference>
<dbReference type="EMBL" id="VDFW01000007">
    <property type="protein sequence ID" value="TNC27063.1"/>
    <property type="molecule type" value="Genomic_DNA"/>
</dbReference>
<keyword evidence="8" id="KW-1185">Reference proteome</keyword>
<protein>
    <recommendedName>
        <fullName evidence="3">alpha-amylase</fullName>
        <ecNumber evidence="3">3.2.1.1</ecNumber>
    </recommendedName>
    <alternativeName>
        <fullName evidence="6">1,4-alpha-D-glucan glucanohydrolase</fullName>
    </alternativeName>
</protein>
<dbReference type="InterPro" id="IPR013784">
    <property type="entry name" value="Carb-bd-like_fold"/>
</dbReference>
<gene>
    <name evidence="7" type="ORF">FG385_11185</name>
</gene>
<dbReference type="InterPro" id="IPR008969">
    <property type="entry name" value="CarboxyPept-like_regulatory"/>
</dbReference>